<evidence type="ECO:0000259" key="6">
    <source>
        <dbReference type="PROSITE" id="PS50887"/>
    </source>
</evidence>
<dbReference type="EMBL" id="CP029843">
    <property type="protein sequence ID" value="AWV07605.1"/>
    <property type="molecule type" value="Genomic_DNA"/>
</dbReference>
<dbReference type="InterPro" id="IPR011622">
    <property type="entry name" value="7TMR_DISM_rcpt_extracell_dom2"/>
</dbReference>
<dbReference type="SMART" id="SM00267">
    <property type="entry name" value="GGDEF"/>
    <property type="match status" value="1"/>
</dbReference>
<dbReference type="Gene3D" id="2.60.40.2380">
    <property type="match status" value="1"/>
</dbReference>
<dbReference type="InterPro" id="IPR000160">
    <property type="entry name" value="GGDEF_dom"/>
</dbReference>
<dbReference type="GO" id="GO:0052621">
    <property type="term" value="F:diguanylate cyclase activity"/>
    <property type="evidence" value="ECO:0007669"/>
    <property type="project" value="UniProtKB-EC"/>
</dbReference>
<dbReference type="EC" id="2.7.7.65" evidence="2"/>
<dbReference type="PROSITE" id="PS50887">
    <property type="entry name" value="GGDEF"/>
    <property type="match status" value="1"/>
</dbReference>
<feature type="transmembrane region" description="Helical" evidence="4">
    <location>
        <begin position="320"/>
        <end position="340"/>
    </location>
</feature>
<keyword evidence="4" id="KW-0472">Membrane</keyword>
<keyword evidence="8" id="KW-1185">Reference proteome</keyword>
<dbReference type="Pfam" id="PF07696">
    <property type="entry name" value="7TMR-DISMED2"/>
    <property type="match status" value="1"/>
</dbReference>
<comment type="cofactor">
    <cofactor evidence="1">
        <name>Mg(2+)</name>
        <dbReference type="ChEBI" id="CHEBI:18420"/>
    </cofactor>
</comment>
<keyword evidence="5" id="KW-0732">Signal</keyword>
<dbReference type="Pfam" id="PF00990">
    <property type="entry name" value="GGDEF"/>
    <property type="match status" value="1"/>
</dbReference>
<evidence type="ECO:0000256" key="4">
    <source>
        <dbReference type="SAM" id="Phobius"/>
    </source>
</evidence>
<keyword evidence="4" id="KW-0812">Transmembrane</keyword>
<sequence length="615" mass="68292">MRIGGFWPGVVLGLLLSPGLHAHPAPAAGHTTDTAPTRLPEDSSEFLLTPHVSYLHDGDGGMRLEDAVAALEDAAFAPMPEGSNSFGFQDGAFWFHARIVNQAPDEPQWLLVQQYPLSDSIDLHVLHPDGRSEHLRGGDHRPFSARSVRYRHPNFWLDLPPGEPVDVFIRIQSESSMQVPLRLYTPTAFAEMSRDIQFGIGLYYGILLSLFFYNLVLWLTTRDSSYFWYVFHLTAFGLVLFTLNGLGFEYLWPDSPWLADKSVPLSICLAQVGVQQFARRFLDLRNRWRTGDRIGLALIVFFLLLGVASAFLPYRISTPFASASVFISIGWVAVEAIVAIRRGYAPARIFLLAWAAFLVGTAMFVSVAFALLPKTFVTEYGVQIGSALEMLLLSIALGHRYAALRNENEHIVRNAKHQLEHQVEARTRELSDALGQLGDAHARLRESSQRDALTGLHTRRHFHEQLAPMLEEARTSGRPLSLLMIDLDHFKQINDRHGHLAGDACLRWAAHAIGDTLRRHHALVARFGGEEFVAALPDHDLDAAEAAAENIRRQLDSAPCEALNRKTVVTTSIGVHQIDTGLPGGIDAALELADRALYRAKSEGRNCVRTSAVTS</sequence>
<dbReference type="KEGG" id="lmb:C9I47_1916"/>
<accession>A0A2U9T8B0</accession>
<feature type="transmembrane region" description="Helical" evidence="4">
    <location>
        <begin position="384"/>
        <end position="403"/>
    </location>
</feature>
<dbReference type="RefSeq" id="WP_190238476.1">
    <property type="nucleotide sequence ID" value="NZ_CP029843.1"/>
</dbReference>
<dbReference type="CDD" id="cd01949">
    <property type="entry name" value="GGDEF"/>
    <property type="match status" value="1"/>
</dbReference>
<evidence type="ECO:0000256" key="1">
    <source>
        <dbReference type="ARBA" id="ARBA00001946"/>
    </source>
</evidence>
<feature type="signal peptide" evidence="5">
    <location>
        <begin position="1"/>
        <end position="22"/>
    </location>
</feature>
<evidence type="ECO:0000256" key="3">
    <source>
        <dbReference type="ARBA" id="ARBA00034247"/>
    </source>
</evidence>
<evidence type="ECO:0000313" key="7">
    <source>
        <dbReference type="EMBL" id="AWV07605.1"/>
    </source>
</evidence>
<dbReference type="AlphaFoldDB" id="A0A2U9T8B0"/>
<feature type="transmembrane region" description="Helical" evidence="4">
    <location>
        <begin position="263"/>
        <end position="282"/>
    </location>
</feature>
<dbReference type="InterPro" id="IPR043128">
    <property type="entry name" value="Rev_trsase/Diguanyl_cyclase"/>
</dbReference>
<reference evidence="7 8" key="1">
    <citation type="submission" date="2018-05" db="EMBL/GenBank/DDBJ databases">
        <title>The complete genome of Lysobacter maris HZ9B, a marine bacterium antagonistic against terrestrial plant pathogens.</title>
        <authorList>
            <person name="Zhang X.-Q."/>
        </authorList>
    </citation>
    <scope>NUCLEOTIDE SEQUENCE [LARGE SCALE GENOMIC DNA]</scope>
    <source>
        <strain evidence="7 8">HZ9B</strain>
    </source>
</reference>
<feature type="transmembrane region" description="Helical" evidence="4">
    <location>
        <begin position="294"/>
        <end position="314"/>
    </location>
</feature>
<evidence type="ECO:0000256" key="2">
    <source>
        <dbReference type="ARBA" id="ARBA00012528"/>
    </source>
</evidence>
<evidence type="ECO:0000313" key="8">
    <source>
        <dbReference type="Proteomes" id="UP000249447"/>
    </source>
</evidence>
<proteinExistence type="predicted"/>
<protein>
    <recommendedName>
        <fullName evidence="2">diguanylate cyclase</fullName>
        <ecNumber evidence="2">2.7.7.65</ecNumber>
    </recommendedName>
</protein>
<dbReference type="FunFam" id="3.30.70.270:FF:000001">
    <property type="entry name" value="Diguanylate cyclase domain protein"/>
    <property type="match status" value="1"/>
</dbReference>
<dbReference type="Proteomes" id="UP000249447">
    <property type="component" value="Chromosome"/>
</dbReference>
<dbReference type="SUPFAM" id="SSF55073">
    <property type="entry name" value="Nucleotide cyclase"/>
    <property type="match status" value="1"/>
</dbReference>
<evidence type="ECO:0000256" key="5">
    <source>
        <dbReference type="SAM" id="SignalP"/>
    </source>
</evidence>
<name>A0A2U9T8B0_9GAMM</name>
<gene>
    <name evidence="7" type="ORF">C9I47_1916</name>
</gene>
<dbReference type="InterPro" id="IPR050469">
    <property type="entry name" value="Diguanylate_Cyclase"/>
</dbReference>
<feature type="domain" description="GGDEF" evidence="6">
    <location>
        <begin position="478"/>
        <end position="613"/>
    </location>
</feature>
<organism evidence="7 8">
    <name type="scientific">Marilutibacter maris</name>
    <dbReference type="NCBI Taxonomy" id="1605891"/>
    <lineage>
        <taxon>Bacteria</taxon>
        <taxon>Pseudomonadati</taxon>
        <taxon>Pseudomonadota</taxon>
        <taxon>Gammaproteobacteria</taxon>
        <taxon>Lysobacterales</taxon>
        <taxon>Lysobacteraceae</taxon>
        <taxon>Marilutibacter</taxon>
    </lineage>
</organism>
<feature type="transmembrane region" description="Helical" evidence="4">
    <location>
        <begin position="201"/>
        <end position="219"/>
    </location>
</feature>
<feature type="chain" id="PRO_5016038690" description="diguanylate cyclase" evidence="5">
    <location>
        <begin position="23"/>
        <end position="615"/>
    </location>
</feature>
<dbReference type="PANTHER" id="PTHR45138:SF9">
    <property type="entry name" value="DIGUANYLATE CYCLASE DGCM-RELATED"/>
    <property type="match status" value="1"/>
</dbReference>
<dbReference type="PANTHER" id="PTHR45138">
    <property type="entry name" value="REGULATORY COMPONENTS OF SENSORY TRANSDUCTION SYSTEM"/>
    <property type="match status" value="1"/>
</dbReference>
<feature type="transmembrane region" description="Helical" evidence="4">
    <location>
        <begin position="349"/>
        <end position="372"/>
    </location>
</feature>
<dbReference type="Gene3D" id="3.30.70.270">
    <property type="match status" value="1"/>
</dbReference>
<feature type="transmembrane region" description="Helical" evidence="4">
    <location>
        <begin position="226"/>
        <end position="243"/>
    </location>
</feature>
<comment type="catalytic activity">
    <reaction evidence="3">
        <text>2 GTP = 3',3'-c-di-GMP + 2 diphosphate</text>
        <dbReference type="Rhea" id="RHEA:24898"/>
        <dbReference type="ChEBI" id="CHEBI:33019"/>
        <dbReference type="ChEBI" id="CHEBI:37565"/>
        <dbReference type="ChEBI" id="CHEBI:58805"/>
        <dbReference type="EC" id="2.7.7.65"/>
    </reaction>
</comment>
<dbReference type="NCBIfam" id="TIGR00254">
    <property type="entry name" value="GGDEF"/>
    <property type="match status" value="1"/>
</dbReference>
<keyword evidence="4" id="KW-1133">Transmembrane helix</keyword>
<dbReference type="Pfam" id="PF07695">
    <property type="entry name" value="7TMR-DISM_7TM"/>
    <property type="match status" value="1"/>
</dbReference>
<dbReference type="InterPro" id="IPR029787">
    <property type="entry name" value="Nucleotide_cyclase"/>
</dbReference>
<dbReference type="InterPro" id="IPR011623">
    <property type="entry name" value="7TMR_DISM_rcpt_extracell_dom1"/>
</dbReference>